<dbReference type="Gene3D" id="1.20.1250.20">
    <property type="entry name" value="MFS general substrate transporter like domains"/>
    <property type="match status" value="2"/>
</dbReference>
<feature type="transmembrane region" description="Helical" evidence="6">
    <location>
        <begin position="376"/>
        <end position="393"/>
    </location>
</feature>
<keyword evidence="3 6" id="KW-0812">Transmembrane</keyword>
<keyword evidence="9" id="KW-1185">Reference proteome</keyword>
<proteinExistence type="predicted"/>
<feature type="transmembrane region" description="Helical" evidence="6">
    <location>
        <begin position="283"/>
        <end position="301"/>
    </location>
</feature>
<evidence type="ECO:0000256" key="4">
    <source>
        <dbReference type="ARBA" id="ARBA00022989"/>
    </source>
</evidence>
<evidence type="ECO:0000256" key="6">
    <source>
        <dbReference type="SAM" id="Phobius"/>
    </source>
</evidence>
<dbReference type="GO" id="GO:0022857">
    <property type="term" value="F:transmembrane transporter activity"/>
    <property type="evidence" value="ECO:0007669"/>
    <property type="project" value="InterPro"/>
</dbReference>
<evidence type="ECO:0000256" key="3">
    <source>
        <dbReference type="ARBA" id="ARBA00022692"/>
    </source>
</evidence>
<gene>
    <name evidence="8" type="ORF">QI30_03365</name>
</gene>
<feature type="transmembrane region" description="Helical" evidence="6">
    <location>
        <begin position="307"/>
        <end position="330"/>
    </location>
</feature>
<evidence type="ECO:0000256" key="5">
    <source>
        <dbReference type="ARBA" id="ARBA00023136"/>
    </source>
</evidence>
<dbReference type="RefSeq" id="WP_126989547.1">
    <property type="nucleotide sequence ID" value="NZ_JTFC01000010.1"/>
</dbReference>
<feature type="transmembrane region" description="Helical" evidence="6">
    <location>
        <begin position="12"/>
        <end position="30"/>
    </location>
</feature>
<protein>
    <submittedName>
        <fullName evidence="8">Transporter</fullName>
    </submittedName>
</protein>
<dbReference type="PANTHER" id="PTHR23523:SF2">
    <property type="entry name" value="2-NITROIMIDAZOLE TRANSPORTER"/>
    <property type="match status" value="1"/>
</dbReference>
<feature type="transmembrane region" description="Helical" evidence="6">
    <location>
        <begin position="85"/>
        <end position="102"/>
    </location>
</feature>
<comment type="caution">
    <text evidence="8">The sequence shown here is derived from an EMBL/GenBank/DDBJ whole genome shotgun (WGS) entry which is preliminary data.</text>
</comment>
<dbReference type="Pfam" id="PF07690">
    <property type="entry name" value="MFS_1"/>
    <property type="match status" value="1"/>
</dbReference>
<dbReference type="InterPro" id="IPR011701">
    <property type="entry name" value="MFS"/>
</dbReference>
<evidence type="ECO:0000256" key="2">
    <source>
        <dbReference type="ARBA" id="ARBA00022448"/>
    </source>
</evidence>
<accession>A0A433RX42</accession>
<feature type="transmembrane region" description="Helical" evidence="6">
    <location>
        <begin position="50"/>
        <end position="73"/>
    </location>
</feature>
<dbReference type="OrthoDB" id="9797740at2"/>
<keyword evidence="5 6" id="KW-0472">Membrane</keyword>
<feature type="transmembrane region" description="Helical" evidence="6">
    <location>
        <begin position="138"/>
        <end position="161"/>
    </location>
</feature>
<feature type="domain" description="Major facilitator superfamily (MFS) profile" evidence="7">
    <location>
        <begin position="15"/>
        <end position="397"/>
    </location>
</feature>
<evidence type="ECO:0000313" key="9">
    <source>
        <dbReference type="Proteomes" id="UP000288623"/>
    </source>
</evidence>
<dbReference type="InterPro" id="IPR020846">
    <property type="entry name" value="MFS_dom"/>
</dbReference>
<evidence type="ECO:0000259" key="7">
    <source>
        <dbReference type="PROSITE" id="PS50850"/>
    </source>
</evidence>
<keyword evidence="2" id="KW-0813">Transport</keyword>
<dbReference type="EMBL" id="JTFC01000010">
    <property type="protein sequence ID" value="RUS57837.1"/>
    <property type="molecule type" value="Genomic_DNA"/>
</dbReference>
<dbReference type="InterPro" id="IPR052524">
    <property type="entry name" value="MFS_Cyanate_Porter"/>
</dbReference>
<dbReference type="SUPFAM" id="SSF103473">
    <property type="entry name" value="MFS general substrate transporter"/>
    <property type="match status" value="1"/>
</dbReference>
<sequence length="401" mass="44025">MEQSHFETSRKWTKATWLFVLGIVCISFTMRSPITSVGPIVEILRDNLHISNVIAGFITTIPLLAFAVVSPIVPKVSRRIGIERTLFIAMFILAIGVILRSLGSSTMLYIGTVLIGIGIAFSNVLMPSIIKLRFPLQIGLLTAIFTVSMNVTASLAAGVSYPIATTALGWQGTLSIWLVFIIIAIIVWLPQTKKTDHVNAANLSGKPPKKKIWQYPLTWALTFAMGFQSFLFYTTVAWVPAMLTEQGMSASASGAMFSVLQFSQIPMTFIIPILAGRTRDQRPLVAMFSLFYLIGFGGLLLEWTSLTWLWMIFLGLAGGASFGICMMFFSVRARNAYEAAELSGFGQSIGYLLAATGPVLYGFVHDYAGGFHSANFVYLAVAIILFFFSYASAKDRYVTND</sequence>
<feature type="transmembrane region" description="Helical" evidence="6">
    <location>
        <begin position="342"/>
        <end position="364"/>
    </location>
</feature>
<dbReference type="Proteomes" id="UP000288623">
    <property type="component" value="Unassembled WGS sequence"/>
</dbReference>
<name>A0A433RX42_9BACL</name>
<feature type="transmembrane region" description="Helical" evidence="6">
    <location>
        <begin position="219"/>
        <end position="243"/>
    </location>
</feature>
<feature type="transmembrane region" description="Helical" evidence="6">
    <location>
        <begin position="108"/>
        <end position="126"/>
    </location>
</feature>
<reference evidence="8 9" key="1">
    <citation type="submission" date="2014-11" db="EMBL/GenBank/DDBJ databases">
        <title>Genome sequence and analysis of novel Kurthia sp.</title>
        <authorList>
            <person name="Lawson J.N."/>
            <person name="Gonzalez J.E."/>
            <person name="Rinauldi L."/>
            <person name="Xuan Z."/>
            <person name="Firman A."/>
            <person name="Shaddox L."/>
            <person name="Trudeau A."/>
            <person name="Shah S."/>
            <person name="Reiman D."/>
        </authorList>
    </citation>
    <scope>NUCLEOTIDE SEQUENCE [LARGE SCALE GENOMIC DNA]</scope>
    <source>
        <strain evidence="8 9">3B1D</strain>
    </source>
</reference>
<comment type="subcellular location">
    <subcellularLocation>
        <location evidence="1">Cell membrane</location>
        <topology evidence="1">Multi-pass membrane protein</topology>
    </subcellularLocation>
</comment>
<dbReference type="CDD" id="cd17339">
    <property type="entry name" value="MFS_NIMT_CynX_like"/>
    <property type="match status" value="1"/>
</dbReference>
<dbReference type="GO" id="GO:0005886">
    <property type="term" value="C:plasma membrane"/>
    <property type="evidence" value="ECO:0007669"/>
    <property type="project" value="UniProtKB-SubCell"/>
</dbReference>
<evidence type="ECO:0000313" key="8">
    <source>
        <dbReference type="EMBL" id="RUS57837.1"/>
    </source>
</evidence>
<feature type="transmembrane region" description="Helical" evidence="6">
    <location>
        <begin position="167"/>
        <end position="189"/>
    </location>
</feature>
<evidence type="ECO:0000256" key="1">
    <source>
        <dbReference type="ARBA" id="ARBA00004651"/>
    </source>
</evidence>
<dbReference type="AlphaFoldDB" id="A0A433RX42"/>
<dbReference type="PROSITE" id="PS50850">
    <property type="entry name" value="MFS"/>
    <property type="match status" value="1"/>
</dbReference>
<organism evidence="8 9">
    <name type="scientific">Candidatus Kurthia intestinigallinarum</name>
    <dbReference type="NCBI Taxonomy" id="1562256"/>
    <lineage>
        <taxon>Bacteria</taxon>
        <taxon>Bacillati</taxon>
        <taxon>Bacillota</taxon>
        <taxon>Bacilli</taxon>
        <taxon>Bacillales</taxon>
        <taxon>Caryophanaceae</taxon>
        <taxon>Kurthia</taxon>
    </lineage>
</organism>
<dbReference type="PANTHER" id="PTHR23523">
    <property type="match status" value="1"/>
</dbReference>
<dbReference type="InterPro" id="IPR036259">
    <property type="entry name" value="MFS_trans_sf"/>
</dbReference>
<feature type="transmembrane region" description="Helical" evidence="6">
    <location>
        <begin position="255"/>
        <end position="276"/>
    </location>
</feature>
<keyword evidence="4 6" id="KW-1133">Transmembrane helix</keyword>